<protein>
    <submittedName>
        <fullName evidence="1">Lipopolysaccharide kinase InaA family protein</fullName>
    </submittedName>
</protein>
<evidence type="ECO:0000313" key="1">
    <source>
        <dbReference type="EMBL" id="MFC1849931.1"/>
    </source>
</evidence>
<keyword evidence="1" id="KW-0808">Transferase</keyword>
<keyword evidence="1" id="KW-0418">Kinase</keyword>
<accession>A0ABV6YV16</accession>
<dbReference type="Proteomes" id="UP001594351">
    <property type="component" value="Unassembled WGS sequence"/>
</dbReference>
<dbReference type="SUPFAM" id="SSF56112">
    <property type="entry name" value="Protein kinase-like (PK-like)"/>
    <property type="match status" value="1"/>
</dbReference>
<name>A0ABV6YV16_UNCC1</name>
<gene>
    <name evidence="1" type="ORF">ACFL27_06950</name>
</gene>
<dbReference type="Gene3D" id="1.10.510.10">
    <property type="entry name" value="Transferase(Phosphotransferase) domain 1"/>
    <property type="match status" value="1"/>
</dbReference>
<dbReference type="EMBL" id="JBHPBY010000066">
    <property type="protein sequence ID" value="MFC1849931.1"/>
    <property type="molecule type" value="Genomic_DNA"/>
</dbReference>
<keyword evidence="2" id="KW-1185">Reference proteome</keyword>
<evidence type="ECO:0000313" key="2">
    <source>
        <dbReference type="Proteomes" id="UP001594351"/>
    </source>
</evidence>
<proteinExistence type="predicted"/>
<dbReference type="InterPro" id="IPR011009">
    <property type="entry name" value="Kinase-like_dom_sf"/>
</dbReference>
<dbReference type="Pfam" id="PF06293">
    <property type="entry name" value="Kdo"/>
    <property type="match status" value="1"/>
</dbReference>
<comment type="caution">
    <text evidence="1">The sequence shown here is derived from an EMBL/GenBank/DDBJ whole genome shotgun (WGS) entry which is preliminary data.</text>
</comment>
<dbReference type="GO" id="GO:0016301">
    <property type="term" value="F:kinase activity"/>
    <property type="evidence" value="ECO:0007669"/>
    <property type="project" value="UniProtKB-KW"/>
</dbReference>
<reference evidence="1 2" key="1">
    <citation type="submission" date="2024-09" db="EMBL/GenBank/DDBJ databases">
        <title>Laminarin stimulates single cell rates of sulfate reduction while oxygen inhibits transcriptomic activity in coastal marine sediment.</title>
        <authorList>
            <person name="Lindsay M."/>
            <person name="Orcutt B."/>
            <person name="Emerson D."/>
            <person name="Stepanauskas R."/>
            <person name="D'Angelo T."/>
        </authorList>
    </citation>
    <scope>NUCLEOTIDE SEQUENCE [LARGE SCALE GENOMIC DNA]</scope>
    <source>
        <strain evidence="1">SAG AM-311-K15</strain>
    </source>
</reference>
<sequence>MQKSYKKEYALFYRAEAVGPSLMQWLDNNIFTRHEEWQGFFHQGRREKSYCINPGEQIFVKCFLLDKRQKVAYYVRSVSRAWRAFRMSYFLFRKGIPTPEPLAYALIKKGPNKGRELLFTRWLEHTKPLGLFADTFFSDRTAASYLKEKRAFAVALGSFVRQIHVQGVYHGDFNINNILIRAGHKYELFLIDTADIRSLNWISQYRIFKNLDEVNRFFLDTRLVTRVDRLRFLKAYLGSQGSDRQVLRKYWFLIQNRTEKRLKIHQKEFKK</sequence>
<organism evidence="1 2">
    <name type="scientific">candidate division CSSED10-310 bacterium</name>
    <dbReference type="NCBI Taxonomy" id="2855610"/>
    <lineage>
        <taxon>Bacteria</taxon>
        <taxon>Bacteria division CSSED10-310</taxon>
    </lineage>
</organism>